<reference evidence="2 3" key="1">
    <citation type="journal article" date="2023" name="Elife">
        <title>Identification of key yeast species and microbe-microbe interactions impacting larval growth of Drosophila in the wild.</title>
        <authorList>
            <person name="Mure A."/>
            <person name="Sugiura Y."/>
            <person name="Maeda R."/>
            <person name="Honda K."/>
            <person name="Sakurai N."/>
            <person name="Takahashi Y."/>
            <person name="Watada M."/>
            <person name="Katoh T."/>
            <person name="Gotoh A."/>
            <person name="Gotoh Y."/>
            <person name="Taniguchi I."/>
            <person name="Nakamura K."/>
            <person name="Hayashi T."/>
            <person name="Katayama T."/>
            <person name="Uemura T."/>
            <person name="Hattori Y."/>
        </authorList>
    </citation>
    <scope>NUCLEOTIDE SEQUENCE [LARGE SCALE GENOMIC DNA]</scope>
    <source>
        <strain evidence="2 3">PK-24</strain>
    </source>
</reference>
<protein>
    <submittedName>
        <fullName evidence="2">Uncharacterized protein</fullName>
    </submittedName>
</protein>
<proteinExistence type="predicted"/>
<dbReference type="AlphaFoldDB" id="A0AAV5R4B4"/>
<evidence type="ECO:0000313" key="2">
    <source>
        <dbReference type="EMBL" id="GMM46289.1"/>
    </source>
</evidence>
<dbReference type="Proteomes" id="UP001378960">
    <property type="component" value="Unassembled WGS sequence"/>
</dbReference>
<sequence length="642" mass="74668">MAINGVGEVLIDDFRLGFIQLTLGLFQKLNFLELESNDPISKIFELSFLNKFSKHYLDGKEFKELDDMGNLHYVERFLNNVKQKYEKWYQLSHQNDSNKSSCADPSSITTNETDILLLNPHMSTLSDLLTRTQVSLLKNWVQPTKNDTVRGFGNFIGKVMDAVMDDDIGSSFSKIKVRGLIDLIEQLHLFMSILLLIAATCKSSTLVVCEVKQLDQNSISILKKWCKINKISFGFVFDDSIVINENQNDNDSVSDIVYNNEIKKLKSEILKLKNNNEEINIKNEMLNDQVNKMCVETKVETSRLGSDIEDGLRAEFENKLKTKIENQVKADLIKEYDNRFKIYSNKLDSDKLKLQNKNATLKTTIEGKDNEKKLLQEQIGKLIEEKTEITKRESELILQHETEMKQLKDDNKEKVKEAKKTEKNVTDLIAQYEKQIKGMNMKINELKSSKDRYQGKVYELKVDKIIETIQKEKECLYIDIEFRIFKDGKILCLYDGKSGKDESIEDKEILVKCKTFQELIVNQSKAEQIIIQHGELIKEILSRYEILKRYCNKLRGKNLEYLEIIKKLSKYDKEEFSELSRILFNNNIFLQQIKEIVHDISDDEETLMMIDPKILQKLNILKCEVETVRKGIEEIIGVDMEE</sequence>
<dbReference type="EMBL" id="BTGB01000003">
    <property type="protein sequence ID" value="GMM46289.1"/>
    <property type="molecule type" value="Genomic_DNA"/>
</dbReference>
<evidence type="ECO:0000256" key="1">
    <source>
        <dbReference type="SAM" id="Coils"/>
    </source>
</evidence>
<organism evidence="2 3">
    <name type="scientific">Pichia kluyveri</name>
    <name type="common">Yeast</name>
    <dbReference type="NCBI Taxonomy" id="36015"/>
    <lineage>
        <taxon>Eukaryota</taxon>
        <taxon>Fungi</taxon>
        <taxon>Dikarya</taxon>
        <taxon>Ascomycota</taxon>
        <taxon>Saccharomycotina</taxon>
        <taxon>Pichiomycetes</taxon>
        <taxon>Pichiales</taxon>
        <taxon>Pichiaceae</taxon>
        <taxon>Pichia</taxon>
    </lineage>
</organism>
<keyword evidence="3" id="KW-1185">Reference proteome</keyword>
<accession>A0AAV5R4B4</accession>
<name>A0AAV5R4B4_PICKL</name>
<feature type="coiled-coil region" evidence="1">
    <location>
        <begin position="262"/>
        <end position="289"/>
    </location>
</feature>
<comment type="caution">
    <text evidence="2">The sequence shown here is derived from an EMBL/GenBank/DDBJ whole genome shotgun (WGS) entry which is preliminary data.</text>
</comment>
<keyword evidence="1" id="KW-0175">Coiled coil</keyword>
<evidence type="ECO:0000313" key="3">
    <source>
        <dbReference type="Proteomes" id="UP001378960"/>
    </source>
</evidence>
<gene>
    <name evidence="2" type="ORF">DAPK24_028640</name>
</gene>
<feature type="coiled-coil region" evidence="1">
    <location>
        <begin position="358"/>
        <end position="456"/>
    </location>
</feature>